<comment type="cofactor">
    <cofactor evidence="1">
        <name>Mg(2+)</name>
        <dbReference type="ChEBI" id="CHEBI:18420"/>
    </cofactor>
</comment>
<dbReference type="GO" id="GO:0046872">
    <property type="term" value="F:metal ion binding"/>
    <property type="evidence" value="ECO:0007669"/>
    <property type="project" value="UniProtKB-KW"/>
</dbReference>
<evidence type="ECO:0000256" key="2">
    <source>
        <dbReference type="ARBA" id="ARBA00022723"/>
    </source>
</evidence>
<dbReference type="GO" id="GO:0008081">
    <property type="term" value="F:phosphoric diester hydrolase activity"/>
    <property type="evidence" value="ECO:0007669"/>
    <property type="project" value="TreeGrafter"/>
</dbReference>
<sequence length="519" mass="58095">MVSRMVPFVDCIFLAFKEEEEEIENETESEEDTEWREDDGYEDDQWDDSEDWVGEDDDDREEGEDAAGDGNFRHRDVESEESHNGPLMGGVSPKVMGDGEGGAEYRKESREQTTAGDFIEGYTLNMEKDSNEEEGGPPKDDIVQSPTGLKGDNGPEQNGSVPKTNKLRDENGSPHEKEENEPIIENSFICIKAQDVNELSGGCLDMKKCVDQFQPLTDNEIKMVSEKNNDGNNCEHVGIESKAKSDGEKDRKSRSSNKNTDGNATITSHTRSKEGSFVCGNKLKGKLSMRKIRELARSKHVRVQRSTMVKKCNKDAKICQGGSSRTSRNSKAKSKPSSLRIGAEELSQIEEFGQHIGFNWGGSKVRDNVVEEVSKTGHITTGLGTDDKVDWIRELCHKEKLDVVGIQETKLRNLDNRLINKLWGSDDVDFVKLDAVGRSGGILTKWDTRVFNKVQVIYDHGFVAVMGKWVGVEKAVGLVNAYGPRNENERVALWDKISRVLDHSNTCWCGDFNEERTVN</sequence>
<dbReference type="SUPFAM" id="SSF56219">
    <property type="entry name" value="DNase I-like"/>
    <property type="match status" value="1"/>
</dbReference>
<keyword evidence="4" id="KW-0460">Magnesium</keyword>
<dbReference type="Proteomes" id="UP000245207">
    <property type="component" value="Unassembled WGS sequence"/>
</dbReference>
<evidence type="ECO:0008006" key="8">
    <source>
        <dbReference type="Google" id="ProtNLM"/>
    </source>
</evidence>
<dbReference type="InterPro" id="IPR036691">
    <property type="entry name" value="Endo/exonu/phosph_ase_sf"/>
</dbReference>
<gene>
    <name evidence="6" type="ORF">CTI12_AA559940</name>
</gene>
<feature type="compositionally biased region" description="Basic and acidic residues" evidence="5">
    <location>
        <begin position="237"/>
        <end position="253"/>
    </location>
</feature>
<comment type="caution">
    <text evidence="6">The sequence shown here is derived from an EMBL/GenBank/DDBJ whole genome shotgun (WGS) entry which is preliminary data.</text>
</comment>
<organism evidence="6 7">
    <name type="scientific">Artemisia annua</name>
    <name type="common">Sweet wormwood</name>
    <dbReference type="NCBI Taxonomy" id="35608"/>
    <lineage>
        <taxon>Eukaryota</taxon>
        <taxon>Viridiplantae</taxon>
        <taxon>Streptophyta</taxon>
        <taxon>Embryophyta</taxon>
        <taxon>Tracheophyta</taxon>
        <taxon>Spermatophyta</taxon>
        <taxon>Magnoliopsida</taxon>
        <taxon>eudicotyledons</taxon>
        <taxon>Gunneridae</taxon>
        <taxon>Pentapetalae</taxon>
        <taxon>asterids</taxon>
        <taxon>campanulids</taxon>
        <taxon>Asterales</taxon>
        <taxon>Asteraceae</taxon>
        <taxon>Asteroideae</taxon>
        <taxon>Anthemideae</taxon>
        <taxon>Artemisiinae</taxon>
        <taxon>Artemisia</taxon>
    </lineage>
</organism>
<evidence type="ECO:0000313" key="7">
    <source>
        <dbReference type="Proteomes" id="UP000245207"/>
    </source>
</evidence>
<feature type="compositionally biased region" description="Acidic residues" evidence="5">
    <location>
        <begin position="18"/>
        <end position="67"/>
    </location>
</feature>
<protein>
    <recommendedName>
        <fullName evidence="8">RNA-directed DNA polymerase, eukaryota, Reverse transcriptase zinc-binding domain protein</fullName>
    </recommendedName>
</protein>
<evidence type="ECO:0000256" key="5">
    <source>
        <dbReference type="SAM" id="MobiDB-lite"/>
    </source>
</evidence>
<feature type="compositionally biased region" description="Basic and acidic residues" evidence="5">
    <location>
        <begin position="71"/>
        <end position="83"/>
    </location>
</feature>
<dbReference type="PANTHER" id="PTHR22748:SF11">
    <property type="entry name" value="OS07G0184032 PROTEIN"/>
    <property type="match status" value="1"/>
</dbReference>
<dbReference type="InterPro" id="IPR004808">
    <property type="entry name" value="AP_endonuc_1"/>
</dbReference>
<feature type="compositionally biased region" description="Basic and acidic residues" evidence="5">
    <location>
        <begin position="166"/>
        <end position="180"/>
    </location>
</feature>
<proteinExistence type="predicted"/>
<name>A0A2U1KWF8_ARTAN</name>
<dbReference type="AlphaFoldDB" id="A0A2U1KWF8"/>
<feature type="region of interest" description="Disordered" evidence="5">
    <location>
        <begin position="314"/>
        <end position="338"/>
    </location>
</feature>
<feature type="region of interest" description="Disordered" evidence="5">
    <location>
        <begin position="226"/>
        <end position="273"/>
    </location>
</feature>
<dbReference type="GO" id="GO:0008311">
    <property type="term" value="F:double-stranded DNA 3'-5' DNA exonuclease activity"/>
    <property type="evidence" value="ECO:0007669"/>
    <property type="project" value="TreeGrafter"/>
</dbReference>
<keyword evidence="3" id="KW-0378">Hydrolase</keyword>
<dbReference type="GO" id="GO:0005634">
    <property type="term" value="C:nucleus"/>
    <property type="evidence" value="ECO:0007669"/>
    <property type="project" value="TreeGrafter"/>
</dbReference>
<feature type="region of interest" description="Disordered" evidence="5">
    <location>
        <begin position="16"/>
        <end position="181"/>
    </location>
</feature>
<evidence type="ECO:0000256" key="4">
    <source>
        <dbReference type="ARBA" id="ARBA00022842"/>
    </source>
</evidence>
<keyword evidence="2" id="KW-0479">Metal-binding</keyword>
<accession>A0A2U1KWF8</accession>
<evidence type="ECO:0000313" key="6">
    <source>
        <dbReference type="EMBL" id="PWA41096.1"/>
    </source>
</evidence>
<evidence type="ECO:0000256" key="3">
    <source>
        <dbReference type="ARBA" id="ARBA00022801"/>
    </source>
</evidence>
<dbReference type="EMBL" id="PKPP01013315">
    <property type="protein sequence ID" value="PWA41096.1"/>
    <property type="molecule type" value="Genomic_DNA"/>
</dbReference>
<reference evidence="6 7" key="1">
    <citation type="journal article" date="2018" name="Mol. Plant">
        <title>The genome of Artemisia annua provides insight into the evolution of Asteraceae family and artemisinin biosynthesis.</title>
        <authorList>
            <person name="Shen Q."/>
            <person name="Zhang L."/>
            <person name="Liao Z."/>
            <person name="Wang S."/>
            <person name="Yan T."/>
            <person name="Shi P."/>
            <person name="Liu M."/>
            <person name="Fu X."/>
            <person name="Pan Q."/>
            <person name="Wang Y."/>
            <person name="Lv Z."/>
            <person name="Lu X."/>
            <person name="Zhang F."/>
            <person name="Jiang W."/>
            <person name="Ma Y."/>
            <person name="Chen M."/>
            <person name="Hao X."/>
            <person name="Li L."/>
            <person name="Tang Y."/>
            <person name="Lv G."/>
            <person name="Zhou Y."/>
            <person name="Sun X."/>
            <person name="Brodelius P.E."/>
            <person name="Rose J.K.C."/>
            <person name="Tang K."/>
        </authorList>
    </citation>
    <scope>NUCLEOTIDE SEQUENCE [LARGE SCALE GENOMIC DNA]</scope>
    <source>
        <strain evidence="7">cv. Huhao1</strain>
        <tissue evidence="6">Leaf</tissue>
    </source>
</reference>
<dbReference type="GO" id="GO:0003906">
    <property type="term" value="F:DNA-(apurinic or apyrimidinic site) endonuclease activity"/>
    <property type="evidence" value="ECO:0007669"/>
    <property type="project" value="TreeGrafter"/>
</dbReference>
<dbReference type="OrthoDB" id="851867at2759"/>
<keyword evidence="7" id="KW-1185">Reference proteome</keyword>
<dbReference type="Gene3D" id="3.60.10.10">
    <property type="entry name" value="Endonuclease/exonuclease/phosphatase"/>
    <property type="match status" value="1"/>
</dbReference>
<dbReference type="PANTHER" id="PTHR22748">
    <property type="entry name" value="AP ENDONUCLEASE"/>
    <property type="match status" value="1"/>
</dbReference>
<dbReference type="GO" id="GO:0006284">
    <property type="term" value="P:base-excision repair"/>
    <property type="evidence" value="ECO:0007669"/>
    <property type="project" value="TreeGrafter"/>
</dbReference>
<feature type="compositionally biased region" description="Polar residues" evidence="5">
    <location>
        <begin position="256"/>
        <end position="269"/>
    </location>
</feature>
<evidence type="ECO:0000256" key="1">
    <source>
        <dbReference type="ARBA" id="ARBA00001946"/>
    </source>
</evidence>